<dbReference type="GO" id="GO:0004349">
    <property type="term" value="F:glutamate 5-kinase activity"/>
    <property type="evidence" value="ECO:0007669"/>
    <property type="project" value="TreeGrafter"/>
</dbReference>
<dbReference type="InterPro" id="IPR001057">
    <property type="entry name" value="Glu/AcGlu_kinase"/>
</dbReference>
<keyword evidence="1" id="KW-0963">Cytoplasm</keyword>
<evidence type="ECO:0000256" key="1">
    <source>
        <dbReference type="ARBA" id="ARBA00022490"/>
    </source>
</evidence>
<keyword evidence="5" id="KW-0547">Nucleotide-binding</keyword>
<dbReference type="PANTHER" id="PTHR43654">
    <property type="entry name" value="GLUTAMATE 5-KINASE"/>
    <property type="match status" value="1"/>
</dbReference>
<dbReference type="InterPro" id="IPR001048">
    <property type="entry name" value="Asp/Glu/Uridylate_kinase"/>
</dbReference>
<dbReference type="GO" id="GO:0005524">
    <property type="term" value="F:ATP binding"/>
    <property type="evidence" value="ECO:0007669"/>
    <property type="project" value="UniProtKB-KW"/>
</dbReference>
<proteinExistence type="predicted"/>
<dbReference type="STRING" id="1797724.A3A48_02635"/>
<gene>
    <name evidence="9" type="ORF">A3A48_02635</name>
</gene>
<keyword evidence="7" id="KW-0067">ATP-binding</keyword>
<dbReference type="SUPFAM" id="SSF53633">
    <property type="entry name" value="Carbamate kinase-like"/>
    <property type="match status" value="1"/>
</dbReference>
<evidence type="ECO:0000256" key="6">
    <source>
        <dbReference type="ARBA" id="ARBA00022777"/>
    </source>
</evidence>
<accession>A0A1F5GV67</accession>
<evidence type="ECO:0000256" key="2">
    <source>
        <dbReference type="ARBA" id="ARBA00022605"/>
    </source>
</evidence>
<reference evidence="9 10" key="1">
    <citation type="journal article" date="2016" name="Nat. Commun.">
        <title>Thousands of microbial genomes shed light on interconnected biogeochemical processes in an aquifer system.</title>
        <authorList>
            <person name="Anantharaman K."/>
            <person name="Brown C.T."/>
            <person name="Hug L.A."/>
            <person name="Sharon I."/>
            <person name="Castelle C.J."/>
            <person name="Probst A.J."/>
            <person name="Thomas B.C."/>
            <person name="Singh A."/>
            <person name="Wilkins M.J."/>
            <person name="Karaoz U."/>
            <person name="Brodie E.L."/>
            <person name="Williams K.H."/>
            <person name="Hubbard S.S."/>
            <person name="Banfield J.F."/>
        </authorList>
    </citation>
    <scope>NUCLEOTIDE SEQUENCE [LARGE SCALE GENOMIC DNA]</scope>
</reference>
<evidence type="ECO:0000256" key="5">
    <source>
        <dbReference type="ARBA" id="ARBA00022741"/>
    </source>
</evidence>
<dbReference type="PANTHER" id="PTHR43654:SF1">
    <property type="entry name" value="ISOPENTENYL PHOSPHATE KINASE"/>
    <property type="match status" value="1"/>
</dbReference>
<evidence type="ECO:0000256" key="4">
    <source>
        <dbReference type="ARBA" id="ARBA00022679"/>
    </source>
</evidence>
<evidence type="ECO:0000313" key="10">
    <source>
        <dbReference type="Proteomes" id="UP000178336"/>
    </source>
</evidence>
<dbReference type="EMBL" id="MFBN01000013">
    <property type="protein sequence ID" value="OGD95657.1"/>
    <property type="molecule type" value="Genomic_DNA"/>
</dbReference>
<evidence type="ECO:0000256" key="7">
    <source>
        <dbReference type="ARBA" id="ARBA00022840"/>
    </source>
</evidence>
<keyword evidence="2" id="KW-0028">Amino-acid biosynthesis</keyword>
<evidence type="ECO:0000259" key="8">
    <source>
        <dbReference type="Pfam" id="PF00696"/>
    </source>
</evidence>
<dbReference type="Gene3D" id="3.40.1160.10">
    <property type="entry name" value="Acetylglutamate kinase-like"/>
    <property type="match status" value="1"/>
</dbReference>
<organism evidence="9 10">
    <name type="scientific">Candidatus Curtissbacteria bacterium RIFCSPLOWO2_01_FULL_37_9</name>
    <dbReference type="NCBI Taxonomy" id="1797724"/>
    <lineage>
        <taxon>Bacteria</taxon>
        <taxon>Candidatus Curtissiibacteriota</taxon>
    </lineage>
</organism>
<protein>
    <recommendedName>
        <fullName evidence="8">Aspartate/glutamate/uridylate kinase domain-containing protein</fullName>
    </recommendedName>
</protein>
<dbReference type="GO" id="GO:0008652">
    <property type="term" value="P:amino acid biosynthetic process"/>
    <property type="evidence" value="ECO:0007669"/>
    <property type="project" value="UniProtKB-KW"/>
</dbReference>
<dbReference type="Proteomes" id="UP000178336">
    <property type="component" value="Unassembled WGS sequence"/>
</dbReference>
<dbReference type="AlphaFoldDB" id="A0A1F5GV67"/>
<sequence length="267" mass="28770">MSGTGLERQSGGIEQEQFASRSIVVKIGSSTITRGATKESPLNVALIDDIARQCSQLYKNGVDVVIVSSGAVACGRHLLSIDEDDIRDKQVEAVYGQPTLISTWVNAFRKHGVVAGQALITENDLEEAKKVLPKSLKSGVVIVNRNDAVSTDEMEAFLRLADNDYNTQEVAEIIDADTVLLLTDVDGVLDSNNQLIENSSSIDGETRFFQSSDIGTGGMVTKVRVCKDLSEKGKRCVIANGSRMDVVLDVARGKTLGYTTFQPKTGN</sequence>
<dbReference type="GO" id="GO:0005829">
    <property type="term" value="C:cytosol"/>
    <property type="evidence" value="ECO:0007669"/>
    <property type="project" value="TreeGrafter"/>
</dbReference>
<feature type="domain" description="Aspartate/glutamate/uridylate kinase" evidence="8">
    <location>
        <begin position="23"/>
        <end position="240"/>
    </location>
</feature>
<keyword evidence="3" id="KW-0641">Proline biosynthesis</keyword>
<dbReference type="Pfam" id="PF00696">
    <property type="entry name" value="AA_kinase"/>
    <property type="match status" value="1"/>
</dbReference>
<dbReference type="FunFam" id="3.40.1160.10:FF:000006">
    <property type="entry name" value="Glutamate 5-kinase"/>
    <property type="match status" value="1"/>
</dbReference>
<comment type="caution">
    <text evidence="9">The sequence shown here is derived from an EMBL/GenBank/DDBJ whole genome shotgun (WGS) entry which is preliminary data.</text>
</comment>
<name>A0A1F5GV67_9BACT</name>
<dbReference type="PRINTS" id="PR00474">
    <property type="entry name" value="GLU5KINASE"/>
</dbReference>
<evidence type="ECO:0000256" key="3">
    <source>
        <dbReference type="ARBA" id="ARBA00022650"/>
    </source>
</evidence>
<keyword evidence="6" id="KW-0418">Kinase</keyword>
<dbReference type="InterPro" id="IPR036393">
    <property type="entry name" value="AceGlu_kinase-like_sf"/>
</dbReference>
<keyword evidence="4" id="KW-0808">Transferase</keyword>
<evidence type="ECO:0000313" key="9">
    <source>
        <dbReference type="EMBL" id="OGD95657.1"/>
    </source>
</evidence>